<name>A0ABU9YQP3_9PROT</name>
<reference evidence="5 6" key="1">
    <citation type="submission" date="2024-03" db="EMBL/GenBank/DDBJ databases">
        <title>High-quality draft genome sequencing of Tistrella sp. BH-R2-4.</title>
        <authorList>
            <person name="Dong C."/>
        </authorList>
    </citation>
    <scope>NUCLEOTIDE SEQUENCE [LARGE SCALE GENOMIC DNA]</scope>
    <source>
        <strain evidence="5 6">BH-R2-4</strain>
    </source>
</reference>
<dbReference type="PROSITE" id="PS00455">
    <property type="entry name" value="AMP_BINDING"/>
    <property type="match status" value="1"/>
</dbReference>
<dbReference type="InterPro" id="IPR001242">
    <property type="entry name" value="Condensation_dom"/>
</dbReference>
<dbReference type="Pfam" id="PF00668">
    <property type="entry name" value="Condensation"/>
    <property type="match status" value="1"/>
</dbReference>
<dbReference type="InterPro" id="IPR036291">
    <property type="entry name" value="NAD(P)-bd_dom_sf"/>
</dbReference>
<dbReference type="EMBL" id="JBBKTW010000008">
    <property type="protein sequence ID" value="MEN2990860.1"/>
    <property type="molecule type" value="Genomic_DNA"/>
</dbReference>
<dbReference type="Pfam" id="PF08659">
    <property type="entry name" value="KR"/>
    <property type="match status" value="1"/>
</dbReference>
<dbReference type="Gene3D" id="1.10.1200.10">
    <property type="entry name" value="ACP-like"/>
    <property type="match status" value="1"/>
</dbReference>
<dbReference type="SUPFAM" id="SSF52777">
    <property type="entry name" value="CoA-dependent acyltransferases"/>
    <property type="match status" value="2"/>
</dbReference>
<keyword evidence="1" id="KW-0596">Phosphopantetheine</keyword>
<dbReference type="SUPFAM" id="SSF56801">
    <property type="entry name" value="Acetyl-CoA synthetase-like"/>
    <property type="match status" value="2"/>
</dbReference>
<dbReference type="InterPro" id="IPR000873">
    <property type="entry name" value="AMP-dep_synth/lig_dom"/>
</dbReference>
<dbReference type="InterPro" id="IPR020806">
    <property type="entry name" value="PKS_PP-bd"/>
</dbReference>
<dbReference type="Proteomes" id="UP001413721">
    <property type="component" value="Unassembled WGS sequence"/>
</dbReference>
<dbReference type="SUPFAM" id="SSF51735">
    <property type="entry name" value="NAD(P)-binding Rossmann-fold domains"/>
    <property type="match status" value="1"/>
</dbReference>
<dbReference type="InterPro" id="IPR009081">
    <property type="entry name" value="PP-bd_ACP"/>
</dbReference>
<dbReference type="PANTHER" id="PTHR45527:SF1">
    <property type="entry name" value="FATTY ACID SYNTHASE"/>
    <property type="match status" value="1"/>
</dbReference>
<evidence type="ECO:0000256" key="1">
    <source>
        <dbReference type="ARBA" id="ARBA00022450"/>
    </source>
</evidence>
<dbReference type="Gene3D" id="3.30.559.10">
    <property type="entry name" value="Chloramphenicol acetyltransferase-like domain"/>
    <property type="match status" value="1"/>
</dbReference>
<dbReference type="Gene3D" id="3.40.50.720">
    <property type="entry name" value="NAD(P)-binding Rossmann-like Domain"/>
    <property type="match status" value="1"/>
</dbReference>
<comment type="caution">
    <text evidence="5">The sequence shown here is derived from an EMBL/GenBank/DDBJ whole genome shotgun (WGS) entry which is preliminary data.</text>
</comment>
<keyword evidence="6" id="KW-1185">Reference proteome</keyword>
<dbReference type="InterPro" id="IPR036736">
    <property type="entry name" value="ACP-like_sf"/>
</dbReference>
<dbReference type="SMART" id="SM00822">
    <property type="entry name" value="PKS_KR"/>
    <property type="match status" value="1"/>
</dbReference>
<keyword evidence="2" id="KW-0597">Phosphoprotein</keyword>
<dbReference type="Pfam" id="PF00550">
    <property type="entry name" value="PP-binding"/>
    <property type="match status" value="1"/>
</dbReference>
<feature type="region of interest" description="Disordered" evidence="3">
    <location>
        <begin position="832"/>
        <end position="860"/>
    </location>
</feature>
<dbReference type="Gene3D" id="3.40.50.12780">
    <property type="entry name" value="N-terminal domain of ligase-like"/>
    <property type="match status" value="1"/>
</dbReference>
<proteinExistence type="predicted"/>
<gene>
    <name evidence="5" type="ORF">WG926_21270</name>
</gene>
<dbReference type="SUPFAM" id="SSF47336">
    <property type="entry name" value="ACP-like"/>
    <property type="match status" value="1"/>
</dbReference>
<dbReference type="InterPro" id="IPR023213">
    <property type="entry name" value="CAT-like_dom_sf"/>
</dbReference>
<dbReference type="Pfam" id="PF00501">
    <property type="entry name" value="AMP-binding"/>
    <property type="match status" value="1"/>
</dbReference>
<sequence>MTRDPAAQAPQTAREQTASLLDRLSSLTPAQRAALKQRLAGRDGTAGTTGGTAATAVAGGALPMAGRRAPLSPAQSRFRFLMDGGQAGDAYAMAAVLRIDGPLDAERLALAAGDVVAAQASLRTRIIDTPAGPVQEVLPVPAAALERVTLDLPADADDDMIDAALSAAATEARCSPFDAATGPLSRLRLIRCRPGPHRPDLHGLVVVLHHVIADGWSIGLCLAEIQDAYARRGAGLPPAPPPARQAFEEAERLVAARADGAAGAAAHHHRLSYWVEMLAGAPSRLALDGGTTGAEDSADGALPARHIPLDIPPALAAALTGLSRRVPGATLFTGLLAAFQAALARFTGMDDLTVAVAVANRNDPALDRTIGEFADVVVLRAALNDDSPADRLLTAARDAAIDAQAHDGITLAEIMDAIDQAHGADARPAIDAAFSFLNVPVPAAARDGLTFRSLPVAGSRLDFALYLTVYDLPGGGLGGSLSHAPDRVPAALADAIAASIPRIAAALAADGDVMLSALPLAPVPFMADLAQPSSATDAAAVWRDWLARVLPLAAGDRLRIDLAPELAGHAAALAHALAAGAIAEDGSETTGTEAGTATVVIAADAAPVDRRPDGVVRLLGLLLTDDGLPGHAWLLDDQGLRVLDTPARLIPVAGGPDGRLTALPVGAPGQLAVVEAAGRLRPAGSRGRRLACGRIRPLPDMAGRLPRHGLRIGPDDVAAAIRRRPDIADLAVAIRTDRAGQPLMLAWVATTIAAIDPLHVAEDIRAALPAGLRPDLVVPVAAIPRDSTGRPDLRPLHRIALPAAPAIDGEAAVLFVDIPAAGPGRRHLSDLPGHRPMRHADEEASVTDAPADGSDWLVPGNPPPPAFADGGPLVLPEDAPTTLDSALVATAARYPARGILHDDGAGEPQLQRYDALLAAARGRLGALQATGLGAGDRAVLVFADLALHLETLWACILGGIQPVTVAVPQAADDAVLAKLVNTHTHLSTGDRRPAVLTSADVATRLASLTAEAGMAALPLLAIDRLAATGDGRPHVPAPDDVAVIQLSSGSTGTPKCIPITHRGVIAHIWGQVAAFGHQPDDVSMNWLPLDHVVPMLTCHLKDTVLGRLQIQAPTAAVLADPLLWLDLIERHRVTLAWAPNFAFKLVSTEIDRRAGIDRQRDLSSIRWFINAGEQVTAPVVDGFLRALAPHGLRPGAVRNEFGMAELCTVMTGGVDATDPDAVHLVAKSSLSGRLRRADGSGPGATAFVDAGWPIPGVAIRIADADGGTCPEGVIGRFQARGAVTTPGYIDNPAANATAFADAGWFDTGDLGFIARGRLVLTGREKEVIVVRGTNHHAHEIEDIAGTAPGIAATFVAATAVDRPELGTEGVAIFYVPEADADGDADDAPARAAEIRALTTRLARSLGLTPAAVVPLDRAAFPKTTSGKIQRTALRRQLESGAFDARLKRISETLGIARSLPDVMLEPVMVPAAPRAGPSALAVSARPIIEDRLPAGMELAAAIHRRQSVLTGLAAAGADGELVSVTIAGDVTAAAVDTFTAAALAEHQGADGRAWRLRRIGVDPATPEALIRAEIDHGIGDVTITATGDRLMPALRPAPERSTPDLSADGPVLRPGGHYLITGGLGGIGQALARHLIDRGAGALLIVGRRDPADPAVAAACADLGRAGAAIRYAAAELGAPSAMPALTAALHDAEAAAGRPLDGIFHLAGRYREAPAVDETAASVAGLAAVKLAGFQQLHDLLTARRTGTLPDTILIGFSSVVAHLPAASTAAYAAANAGMEALASHLRTANNGHGPRILTIAWSQWDGPGMGQSVTGAAGLARARGLLPVMPEDGMMALEVAIAAGLTRAVIGVDRSHPFIRPRVIDPAAGHARTEAVLLVADDAIAPAPLVQATDRFGTRLRPRVVRVARLPRGADGRIDPAAAADLARNRQIAAAVAPRTATEHLLARIWSALLPAPVTSIDADFFAQGGHSLLAARIVARITEAMADQPGADGQRAPLTLAPAVIFDAPTIRALAARIDALRAAHDLTDIDARNDADADDDFEEGAL</sequence>
<organism evidence="5 6">
    <name type="scientific">Tistrella arctica</name>
    <dbReference type="NCBI Taxonomy" id="3133430"/>
    <lineage>
        <taxon>Bacteria</taxon>
        <taxon>Pseudomonadati</taxon>
        <taxon>Pseudomonadota</taxon>
        <taxon>Alphaproteobacteria</taxon>
        <taxon>Geminicoccales</taxon>
        <taxon>Geminicoccaceae</taxon>
        <taxon>Tistrella</taxon>
    </lineage>
</organism>
<evidence type="ECO:0000256" key="3">
    <source>
        <dbReference type="SAM" id="MobiDB-lite"/>
    </source>
</evidence>
<dbReference type="InterPro" id="IPR045851">
    <property type="entry name" value="AMP-bd_C_sf"/>
</dbReference>
<dbReference type="Gene3D" id="3.30.300.30">
    <property type="match status" value="2"/>
</dbReference>
<dbReference type="SMART" id="SM00823">
    <property type="entry name" value="PKS_PP"/>
    <property type="match status" value="1"/>
</dbReference>
<dbReference type="PROSITE" id="PS50075">
    <property type="entry name" value="CARRIER"/>
    <property type="match status" value="1"/>
</dbReference>
<dbReference type="Gene3D" id="3.30.559.30">
    <property type="entry name" value="Nonribosomal peptide synthetase, condensation domain"/>
    <property type="match status" value="1"/>
</dbReference>
<feature type="compositionally biased region" description="Basic and acidic residues" evidence="3">
    <location>
        <begin position="832"/>
        <end position="842"/>
    </location>
</feature>
<dbReference type="InterPro" id="IPR020845">
    <property type="entry name" value="AMP-binding_CS"/>
</dbReference>
<accession>A0ABU9YQP3</accession>
<dbReference type="PANTHER" id="PTHR45527">
    <property type="entry name" value="NONRIBOSOMAL PEPTIDE SYNTHETASE"/>
    <property type="match status" value="1"/>
</dbReference>
<dbReference type="InterPro" id="IPR013968">
    <property type="entry name" value="PKS_KR"/>
</dbReference>
<dbReference type="InterPro" id="IPR042099">
    <property type="entry name" value="ANL_N_sf"/>
</dbReference>
<dbReference type="RefSeq" id="WP_345938238.1">
    <property type="nucleotide sequence ID" value="NZ_JBBKTW010000008.1"/>
</dbReference>
<evidence type="ECO:0000313" key="5">
    <source>
        <dbReference type="EMBL" id="MEN2990860.1"/>
    </source>
</evidence>
<protein>
    <submittedName>
        <fullName evidence="5">SDR family NAD(P)-dependent oxidoreductase</fullName>
    </submittedName>
</protein>
<dbReference type="InterPro" id="IPR057326">
    <property type="entry name" value="KR_dom"/>
</dbReference>
<evidence type="ECO:0000313" key="6">
    <source>
        <dbReference type="Proteomes" id="UP001413721"/>
    </source>
</evidence>
<evidence type="ECO:0000256" key="2">
    <source>
        <dbReference type="ARBA" id="ARBA00022553"/>
    </source>
</evidence>
<evidence type="ECO:0000259" key="4">
    <source>
        <dbReference type="PROSITE" id="PS50075"/>
    </source>
</evidence>
<feature type="domain" description="Carrier" evidence="4">
    <location>
        <begin position="1939"/>
        <end position="2025"/>
    </location>
</feature>